<organism evidence="1 2">
    <name type="scientific">Agathobacter rectalis</name>
    <dbReference type="NCBI Taxonomy" id="39491"/>
    <lineage>
        <taxon>Bacteria</taxon>
        <taxon>Bacillati</taxon>
        <taxon>Bacillota</taxon>
        <taxon>Clostridia</taxon>
        <taxon>Lachnospirales</taxon>
        <taxon>Lachnospiraceae</taxon>
        <taxon>Agathobacter</taxon>
    </lineage>
</organism>
<gene>
    <name evidence="1" type="ORF">DXB99_03350</name>
</gene>
<reference evidence="1 2" key="1">
    <citation type="submission" date="2018-08" db="EMBL/GenBank/DDBJ databases">
        <title>A genome reference for cultivated species of the human gut microbiota.</title>
        <authorList>
            <person name="Zou Y."/>
            <person name="Xue W."/>
            <person name="Luo G."/>
        </authorList>
    </citation>
    <scope>NUCLEOTIDE SEQUENCE [LARGE SCALE GENOMIC DNA]</scope>
    <source>
        <strain evidence="1 2">OM07-13</strain>
    </source>
</reference>
<name>A0A3E4YLF8_9FIRM</name>
<accession>A0A3E4YLF8</accession>
<proteinExistence type="predicted"/>
<protein>
    <submittedName>
        <fullName evidence="1">Uncharacterized protein</fullName>
    </submittedName>
</protein>
<evidence type="ECO:0000313" key="1">
    <source>
        <dbReference type="EMBL" id="RGM75578.1"/>
    </source>
</evidence>
<dbReference type="Proteomes" id="UP000260758">
    <property type="component" value="Unassembled WGS sequence"/>
</dbReference>
<comment type="caution">
    <text evidence="1">The sequence shown here is derived from an EMBL/GenBank/DDBJ whole genome shotgun (WGS) entry which is preliminary data.</text>
</comment>
<dbReference type="AlphaFoldDB" id="A0A3E4YLF8"/>
<dbReference type="RefSeq" id="WP_117718334.1">
    <property type="nucleotide sequence ID" value="NZ_QSTP01000001.1"/>
</dbReference>
<evidence type="ECO:0000313" key="2">
    <source>
        <dbReference type="Proteomes" id="UP000260758"/>
    </source>
</evidence>
<dbReference type="EMBL" id="QSTP01000001">
    <property type="protein sequence ID" value="RGM75578.1"/>
    <property type="molecule type" value="Genomic_DNA"/>
</dbReference>
<sequence length="67" mass="7799">MGNIQTNADIIRNMTDEELAKYLADVTDDVRQGSGWDYDGWLKELSSDRDGWLNEFQTEKEDDLELE</sequence>